<reference evidence="2 3" key="1">
    <citation type="journal article" date="2017" name="BMC Genomics">
        <title>Comparative genomic and phylogenomic analyses of the Bifidobacteriaceae family.</title>
        <authorList>
            <person name="Lugli G.A."/>
            <person name="Milani C."/>
            <person name="Turroni F."/>
            <person name="Duranti S."/>
            <person name="Mancabelli L."/>
            <person name="Mangifesta M."/>
            <person name="Ferrario C."/>
            <person name="Modesto M."/>
            <person name="Mattarelli P."/>
            <person name="Jiri K."/>
            <person name="van Sinderen D."/>
            <person name="Ventura M."/>
        </authorList>
    </citation>
    <scope>NUCLEOTIDE SEQUENCE [LARGE SCALE GENOMIC DNA]</scope>
    <source>
        <strain evidence="2 3">DSM 28807</strain>
    </source>
</reference>
<feature type="transmembrane region" description="Helical" evidence="1">
    <location>
        <begin position="212"/>
        <end position="241"/>
    </location>
</feature>
<evidence type="ECO:0000313" key="3">
    <source>
        <dbReference type="Proteomes" id="UP000216352"/>
    </source>
</evidence>
<comment type="caution">
    <text evidence="2">The sequence shown here is derived from an EMBL/GenBank/DDBJ whole genome shotgun (WGS) entry which is preliminary data.</text>
</comment>
<evidence type="ECO:0000256" key="1">
    <source>
        <dbReference type="SAM" id="Phobius"/>
    </source>
</evidence>
<dbReference type="RefSeq" id="WP_226847457.1">
    <property type="nucleotide sequence ID" value="NZ_BDIS01000002.1"/>
</dbReference>
<feature type="transmembrane region" description="Helical" evidence="1">
    <location>
        <begin position="314"/>
        <end position="333"/>
    </location>
</feature>
<dbReference type="EMBL" id="MWWX01000008">
    <property type="protein sequence ID" value="OZG61787.1"/>
    <property type="molecule type" value="Genomic_DNA"/>
</dbReference>
<feature type="transmembrane region" description="Helical" evidence="1">
    <location>
        <begin position="32"/>
        <end position="49"/>
    </location>
</feature>
<evidence type="ECO:0000313" key="2">
    <source>
        <dbReference type="EMBL" id="OZG61787.1"/>
    </source>
</evidence>
<feature type="transmembrane region" description="Helical" evidence="1">
    <location>
        <begin position="92"/>
        <end position="111"/>
    </location>
</feature>
<accession>A0A261FRK3</accession>
<name>A0A261FRK3_9BIFI</name>
<evidence type="ECO:0008006" key="4">
    <source>
        <dbReference type="Google" id="ProtNLM"/>
    </source>
</evidence>
<organism evidence="2 3">
    <name type="scientific">Bifidobacterium lemurum</name>
    <dbReference type="NCBI Taxonomy" id="1603886"/>
    <lineage>
        <taxon>Bacteria</taxon>
        <taxon>Bacillati</taxon>
        <taxon>Actinomycetota</taxon>
        <taxon>Actinomycetes</taxon>
        <taxon>Bifidobacteriales</taxon>
        <taxon>Bifidobacteriaceae</taxon>
        <taxon>Bifidobacterium</taxon>
    </lineage>
</organism>
<dbReference type="AlphaFoldDB" id="A0A261FRK3"/>
<gene>
    <name evidence="2" type="ORF">BLEM_1324</name>
</gene>
<dbReference type="Pfam" id="PF20176">
    <property type="entry name" value="DUF6541"/>
    <property type="match status" value="1"/>
</dbReference>
<feature type="transmembrane region" description="Helical" evidence="1">
    <location>
        <begin position="370"/>
        <end position="396"/>
    </location>
</feature>
<dbReference type="Proteomes" id="UP000216352">
    <property type="component" value="Unassembled WGS sequence"/>
</dbReference>
<feature type="transmembrane region" description="Helical" evidence="1">
    <location>
        <begin position="123"/>
        <end position="145"/>
    </location>
</feature>
<keyword evidence="1" id="KW-1133">Transmembrane helix</keyword>
<keyword evidence="3" id="KW-1185">Reference proteome</keyword>
<feature type="transmembrane region" description="Helical" evidence="1">
    <location>
        <begin position="402"/>
        <end position="421"/>
    </location>
</feature>
<protein>
    <recommendedName>
        <fullName evidence="4">Transmembrane protein alanine and leucine rich</fullName>
    </recommendedName>
</protein>
<keyword evidence="1" id="KW-0812">Transmembrane</keyword>
<feature type="transmembrane region" description="Helical" evidence="1">
    <location>
        <begin position="182"/>
        <end position="200"/>
    </location>
</feature>
<sequence length="625" mass="68128">MTNSAVDVVTNPRRTSDARTCARIGIQWSKPAGALLGAAIAFAIVLLWFPRSWSMWNLPLQEVDAPAHYYFVQRLLDEGIGAATHLNPNDSYYPPMFHLMAAGLIKLFGLFGAELNIYAAVNVVWLFGSAIVWPVGMQVFAGYWLRRAGCGPVFSGAMLALVPVLSVSSACHPFQMLSTGPLLAYGLATSLLPLWLYATLRLLDAIMARTGIVRWLIFTAVTGGLCVFAHPRIAFTWLLLIAPFVLTRVSWKLIAGLSVAVVAGGVAFFLYMVTHFSSSRYFDPSSWFHTYEPNRTVPEAIAVFLTENIAGPQGVLLAVIVLISCAVAVGAMVKPRLFGGLRYGGDMAAVVKPTKASLLRRDAMSITADFLLIGLIYVCSTSLTGWFPNIVTAVWYRSEPRPLTMIPLGVIPLIIFAAVVMPNVQWRKLKQPLNSAIVLVVLTSLVTVLQVNNTVRANVAQAAESTTVVEGGPADAQLSETKYQVLEDVSRTVEDDATVISDPMNGSMYAQTLFDVDMLYPVVNPKVEGDGAVFRDVQTAFSSGDSNALLTTVCSVSAGPEYFLSMGEQAPSLLDFTYRDQYDPFHNQTLISQYVRDGSLIEVEDYSSLGSDTEDWALYQFNCGD</sequence>
<dbReference type="InterPro" id="IPR046671">
    <property type="entry name" value="DUF6541"/>
</dbReference>
<proteinExistence type="predicted"/>
<feature type="transmembrane region" description="Helical" evidence="1">
    <location>
        <begin position="253"/>
        <end position="273"/>
    </location>
</feature>
<keyword evidence="1" id="KW-0472">Membrane</keyword>